<proteinExistence type="predicted"/>
<organism evidence="1">
    <name type="scientific">marine metagenome</name>
    <dbReference type="NCBI Taxonomy" id="408172"/>
    <lineage>
        <taxon>unclassified sequences</taxon>
        <taxon>metagenomes</taxon>
        <taxon>ecological metagenomes</taxon>
    </lineage>
</organism>
<evidence type="ECO:0000313" key="1">
    <source>
        <dbReference type="EMBL" id="SVC36273.1"/>
    </source>
</evidence>
<name>A0A382LJ75_9ZZZZ</name>
<reference evidence="1" key="1">
    <citation type="submission" date="2018-05" db="EMBL/GenBank/DDBJ databases">
        <authorList>
            <person name="Lanie J.A."/>
            <person name="Ng W.-L."/>
            <person name="Kazmierczak K.M."/>
            <person name="Andrzejewski T.M."/>
            <person name="Davidsen T.M."/>
            <person name="Wayne K.J."/>
            <person name="Tettelin H."/>
            <person name="Glass J.I."/>
            <person name="Rusch D."/>
            <person name="Podicherti R."/>
            <person name="Tsui H.-C.T."/>
            <person name="Winkler M.E."/>
        </authorList>
    </citation>
    <scope>NUCLEOTIDE SEQUENCE</scope>
</reference>
<accession>A0A382LJ75</accession>
<protein>
    <submittedName>
        <fullName evidence="1">Uncharacterized protein</fullName>
    </submittedName>
</protein>
<gene>
    <name evidence="1" type="ORF">METZ01_LOCUS289127</name>
</gene>
<dbReference type="AlphaFoldDB" id="A0A382LJ75"/>
<dbReference type="EMBL" id="UINC01087146">
    <property type="protein sequence ID" value="SVC36273.1"/>
    <property type="molecule type" value="Genomic_DNA"/>
</dbReference>
<sequence length="314" mass="36004">MAYNDNKDILSWKRLINAIQTNDKLRVVKESLKEGGVHKLRVDQQTHITAEHHDVVVSSNDMGIIVDIYDKKSDNIDTNTYWNDDVTESKKIKEGTWSVPETPEQVKKLTNLLKNPLDAETALDELYDVFGDDELFDDLEVMKREEPETDVRHVVIRRLKDMNFIKEVRENAKPTKESLASTTDDLSALEDIVMSYWDRLDDDMKAELNKFWDEPRDTDEIKPFEAKKGLKEEMPETTKSNPLVTIWDRAESVDYDAQGILGHMHLSTAAHIHDFDEERTVDGKPTAKTLAMAGVGTRIKVSNKIWAKQGEGVY</sequence>
<feature type="non-terminal residue" evidence="1">
    <location>
        <position position="314"/>
    </location>
</feature>